<evidence type="ECO:0000259" key="1">
    <source>
        <dbReference type="Pfam" id="PF13577"/>
    </source>
</evidence>
<dbReference type="Proteomes" id="UP000215896">
    <property type="component" value="Unassembled WGS sequence"/>
</dbReference>
<gene>
    <name evidence="2" type="ORF">CGZ94_06655</name>
</gene>
<dbReference type="InterPro" id="IPR032710">
    <property type="entry name" value="NTF2-like_dom_sf"/>
</dbReference>
<comment type="caution">
    <text evidence="2">The sequence shown here is derived from an EMBL/GenBank/DDBJ whole genome shotgun (WGS) entry which is preliminary data.</text>
</comment>
<dbReference type="InterPro" id="IPR037401">
    <property type="entry name" value="SnoaL-like"/>
</dbReference>
<keyword evidence="3" id="KW-1185">Reference proteome</keyword>
<reference evidence="2 3" key="1">
    <citation type="submission" date="2017-07" db="EMBL/GenBank/DDBJ databases">
        <title>Draft whole genome sequences of clinical Proprionibacteriaceae strains.</title>
        <authorList>
            <person name="Bernier A.-M."/>
            <person name="Bernard K."/>
            <person name="Domingo M.-C."/>
        </authorList>
    </citation>
    <scope>NUCLEOTIDE SEQUENCE [LARGE SCALE GENOMIC DNA]</scope>
    <source>
        <strain evidence="2 3">NML 030167</strain>
    </source>
</reference>
<dbReference type="Gene3D" id="3.10.450.50">
    <property type="match status" value="1"/>
</dbReference>
<dbReference type="RefSeq" id="WP_094405168.1">
    <property type="nucleotide sequence ID" value="NZ_NMVO01000012.1"/>
</dbReference>
<protein>
    <recommendedName>
        <fullName evidence="1">SnoaL-like domain-containing protein</fullName>
    </recommendedName>
</protein>
<dbReference type="Pfam" id="PF13577">
    <property type="entry name" value="SnoaL_4"/>
    <property type="match status" value="1"/>
</dbReference>
<sequence>MTGQTQLAVIEQRLRVFEAREAIRGCLARYFDLCDVPGPFTEVSQLAELFTARATWRGIGEAYAGRFGTVTGRHRVAAHVASYLPPEPHFRQNAHLLGSEQLHTDGDTGCGQWLMQQLSRYADSSGELLCARIRADFVIERTAGQAYARIATFSTERLYAASLIAADEQAPVNKEN</sequence>
<dbReference type="OrthoDB" id="981191at2"/>
<evidence type="ECO:0000313" key="3">
    <source>
        <dbReference type="Proteomes" id="UP000215896"/>
    </source>
</evidence>
<dbReference type="AlphaFoldDB" id="A0A255GEN0"/>
<dbReference type="SUPFAM" id="SSF54427">
    <property type="entry name" value="NTF2-like"/>
    <property type="match status" value="1"/>
</dbReference>
<name>A0A255GEN0_9ACTN</name>
<organism evidence="2 3">
    <name type="scientific">Enemella evansiae</name>
    <dbReference type="NCBI Taxonomy" id="2016499"/>
    <lineage>
        <taxon>Bacteria</taxon>
        <taxon>Bacillati</taxon>
        <taxon>Actinomycetota</taxon>
        <taxon>Actinomycetes</taxon>
        <taxon>Propionibacteriales</taxon>
        <taxon>Propionibacteriaceae</taxon>
        <taxon>Enemella</taxon>
    </lineage>
</organism>
<evidence type="ECO:0000313" key="2">
    <source>
        <dbReference type="EMBL" id="OYO14300.1"/>
    </source>
</evidence>
<dbReference type="EMBL" id="NMVO01000012">
    <property type="protein sequence ID" value="OYO14300.1"/>
    <property type="molecule type" value="Genomic_DNA"/>
</dbReference>
<proteinExistence type="predicted"/>
<feature type="domain" description="SnoaL-like" evidence="1">
    <location>
        <begin position="17"/>
        <end position="145"/>
    </location>
</feature>
<accession>A0A255GEN0</accession>